<evidence type="ECO:0000313" key="1">
    <source>
        <dbReference type="EMBL" id="QOR58861.1"/>
    </source>
</evidence>
<proteinExistence type="predicted"/>
<sequence>MNNSDVANILKQDLERKEFIGVKTEIVLSSQGYVINDSKTCKSISNHILQDCVDNYDCLTDDKLEAIRSQVNNV</sequence>
<evidence type="ECO:0000313" key="2">
    <source>
        <dbReference type="Proteomes" id="UP000594003"/>
    </source>
</evidence>
<keyword evidence="2" id="KW-1185">Reference proteome</keyword>
<dbReference type="KEGG" id="vg:65129344"/>
<dbReference type="Proteomes" id="UP000594003">
    <property type="component" value="Segment"/>
</dbReference>
<reference evidence="1 2" key="1">
    <citation type="submission" date="2020-07" db="EMBL/GenBank/DDBJ databases">
        <title>Taxonomic proposal: Crassvirales, a new order of highly abundant and diverse bacterial viruses.</title>
        <authorList>
            <person name="Shkoporov A.N."/>
            <person name="Stockdale S.R."/>
            <person name="Guerin E."/>
            <person name="Ross R.P."/>
            <person name="Hill C."/>
        </authorList>
    </citation>
    <scope>NUCLEOTIDE SEQUENCE [LARGE SCALE GENOMIC DNA]</scope>
</reference>
<accession>A0A7M1RY96</accession>
<dbReference type="EMBL" id="MT774384">
    <property type="protein sequence ID" value="QOR58861.1"/>
    <property type="molecule type" value="Genomic_DNA"/>
</dbReference>
<organism evidence="1 2">
    <name type="scientific">uncultured phage cr8_1</name>
    <dbReference type="NCBI Taxonomy" id="2772068"/>
    <lineage>
        <taxon>Viruses</taxon>
        <taxon>Duplodnaviria</taxon>
        <taxon>Heunggongvirae</taxon>
        <taxon>Uroviricota</taxon>
        <taxon>Caudoviricetes</taxon>
        <taxon>Crassvirales</taxon>
        <taxon>Intestiviridae</taxon>
        <taxon>Obtuvirinae</taxon>
        <taxon>Fohxhuevirus</taxon>
        <taxon>Fohxhuevirus gastrointestinalis</taxon>
    </lineage>
</organism>
<protein>
    <submittedName>
        <fullName evidence="1">Uncharacterized protein</fullName>
    </submittedName>
</protein>
<name>A0A7M1RY96_9CAUD</name>
<dbReference type="RefSeq" id="YP_010111019.1">
    <property type="nucleotide sequence ID" value="NC_055877.1"/>
</dbReference>
<dbReference type="GeneID" id="65129344"/>